<feature type="domain" description="DYW" evidence="5">
    <location>
        <begin position="574"/>
        <end position="666"/>
    </location>
</feature>
<evidence type="ECO:0000313" key="6">
    <source>
        <dbReference type="EnsemblPlants" id="LPERR12G01780.1"/>
    </source>
</evidence>
<dbReference type="Pfam" id="PF20430">
    <property type="entry name" value="Eplus_motif"/>
    <property type="match status" value="1"/>
</dbReference>
<dbReference type="InterPro" id="IPR046848">
    <property type="entry name" value="E_motif"/>
</dbReference>
<dbReference type="PANTHER" id="PTHR47926:SF450">
    <property type="entry name" value="DYW DOMAIN-CONTAINING PROTEIN"/>
    <property type="match status" value="1"/>
</dbReference>
<dbReference type="InterPro" id="IPR002885">
    <property type="entry name" value="PPR_rpt"/>
</dbReference>
<dbReference type="GO" id="GO:0009451">
    <property type="term" value="P:RNA modification"/>
    <property type="evidence" value="ECO:0007669"/>
    <property type="project" value="InterPro"/>
</dbReference>
<evidence type="ECO:0000256" key="2">
    <source>
        <dbReference type="ARBA" id="ARBA00022946"/>
    </source>
</evidence>
<dbReference type="InterPro" id="IPR046960">
    <property type="entry name" value="PPR_At4g14850-like_plant"/>
</dbReference>
<reference evidence="6 7" key="1">
    <citation type="submission" date="2012-08" db="EMBL/GenBank/DDBJ databases">
        <title>Oryza genome evolution.</title>
        <authorList>
            <person name="Wing R.A."/>
        </authorList>
    </citation>
    <scope>NUCLEOTIDE SEQUENCE</scope>
</reference>
<dbReference type="Pfam" id="PF01535">
    <property type="entry name" value="PPR"/>
    <property type="match status" value="1"/>
</dbReference>
<evidence type="ECO:0000256" key="3">
    <source>
        <dbReference type="PROSITE-ProRule" id="PRU00708"/>
    </source>
</evidence>
<dbReference type="PANTHER" id="PTHR47926">
    <property type="entry name" value="PENTATRICOPEPTIDE REPEAT-CONTAINING PROTEIN"/>
    <property type="match status" value="1"/>
</dbReference>
<dbReference type="Pfam" id="PF14432">
    <property type="entry name" value="DYW_deaminase"/>
    <property type="match status" value="1"/>
</dbReference>
<evidence type="ECO:0000256" key="1">
    <source>
        <dbReference type="ARBA" id="ARBA00022737"/>
    </source>
</evidence>
<evidence type="ECO:0000313" key="7">
    <source>
        <dbReference type="Proteomes" id="UP000032180"/>
    </source>
</evidence>
<dbReference type="Pfam" id="PF20431">
    <property type="entry name" value="E_motif"/>
    <property type="match status" value="1"/>
</dbReference>
<dbReference type="SUPFAM" id="SSF48452">
    <property type="entry name" value="TPR-like"/>
    <property type="match status" value="1"/>
</dbReference>
<keyword evidence="2" id="KW-0809">Transit peptide</keyword>
<organism evidence="6 7">
    <name type="scientific">Leersia perrieri</name>
    <dbReference type="NCBI Taxonomy" id="77586"/>
    <lineage>
        <taxon>Eukaryota</taxon>
        <taxon>Viridiplantae</taxon>
        <taxon>Streptophyta</taxon>
        <taxon>Embryophyta</taxon>
        <taxon>Tracheophyta</taxon>
        <taxon>Spermatophyta</taxon>
        <taxon>Magnoliopsida</taxon>
        <taxon>Liliopsida</taxon>
        <taxon>Poales</taxon>
        <taxon>Poaceae</taxon>
        <taxon>BOP clade</taxon>
        <taxon>Oryzoideae</taxon>
        <taxon>Oryzeae</taxon>
        <taxon>Oryzinae</taxon>
        <taxon>Leersia</taxon>
    </lineage>
</organism>
<dbReference type="eggNOG" id="KOG4197">
    <property type="taxonomic scope" value="Eukaryota"/>
</dbReference>
<dbReference type="NCBIfam" id="TIGR00756">
    <property type="entry name" value="PPR"/>
    <property type="match status" value="2"/>
</dbReference>
<dbReference type="STRING" id="77586.A0A0D9XWJ2"/>
<dbReference type="FunFam" id="1.25.40.10:FF:000184">
    <property type="entry name" value="Pentatricopeptide repeat-containing protein, chloroplastic"/>
    <property type="match status" value="1"/>
</dbReference>
<dbReference type="HOGENOM" id="CLU_002706_37_0_1"/>
<evidence type="ECO:0000256" key="4">
    <source>
        <dbReference type="SAM" id="MobiDB-lite"/>
    </source>
</evidence>
<dbReference type="AlphaFoldDB" id="A0A0D9XWJ2"/>
<reference evidence="6" key="3">
    <citation type="submission" date="2015-04" db="UniProtKB">
        <authorList>
            <consortium name="EnsemblPlants"/>
        </authorList>
    </citation>
    <scope>IDENTIFICATION</scope>
</reference>
<dbReference type="GO" id="GO:0008270">
    <property type="term" value="F:zinc ion binding"/>
    <property type="evidence" value="ECO:0007669"/>
    <property type="project" value="InterPro"/>
</dbReference>
<dbReference type="FunFam" id="1.25.40.10:FF:001630">
    <property type="entry name" value="Pentatricopeptide repeat-containing protein At5g43790"/>
    <property type="match status" value="1"/>
</dbReference>
<dbReference type="Pfam" id="PF13041">
    <property type="entry name" value="PPR_2"/>
    <property type="match status" value="1"/>
</dbReference>
<dbReference type="Gramene" id="LPERR12G01780.1">
    <property type="protein sequence ID" value="LPERR12G01780.1"/>
    <property type="gene ID" value="LPERR12G01780"/>
</dbReference>
<keyword evidence="1" id="KW-0677">Repeat</keyword>
<dbReference type="Proteomes" id="UP000032180">
    <property type="component" value="Chromosome 12"/>
</dbReference>
<feature type="region of interest" description="Disordered" evidence="4">
    <location>
        <begin position="97"/>
        <end position="122"/>
    </location>
</feature>
<proteinExistence type="predicted"/>
<dbReference type="InterPro" id="IPR046849">
    <property type="entry name" value="E2_motif"/>
</dbReference>
<accession>A0A0D9XWJ2</accession>
<protein>
    <recommendedName>
        <fullName evidence="5">DYW domain-containing protein</fullName>
    </recommendedName>
</protein>
<evidence type="ECO:0000259" key="5">
    <source>
        <dbReference type="Pfam" id="PF14432"/>
    </source>
</evidence>
<dbReference type="EnsemblPlants" id="LPERR12G01780.1">
    <property type="protein sequence ID" value="LPERR12G01780.1"/>
    <property type="gene ID" value="LPERR12G01780"/>
</dbReference>
<dbReference type="InterPro" id="IPR032867">
    <property type="entry name" value="DYW_dom"/>
</dbReference>
<dbReference type="Gene3D" id="1.25.40.10">
    <property type="entry name" value="Tetratricopeptide repeat domain"/>
    <property type="match status" value="2"/>
</dbReference>
<feature type="repeat" description="PPR" evidence="3">
    <location>
        <begin position="359"/>
        <end position="393"/>
    </location>
</feature>
<reference evidence="7" key="2">
    <citation type="submission" date="2013-12" db="EMBL/GenBank/DDBJ databases">
        <authorList>
            <person name="Yu Y."/>
            <person name="Lee S."/>
            <person name="de Baynast K."/>
            <person name="Wissotski M."/>
            <person name="Liu L."/>
            <person name="Talag J."/>
            <person name="Goicoechea J."/>
            <person name="Angelova A."/>
            <person name="Jetty R."/>
            <person name="Kudrna D."/>
            <person name="Golser W."/>
            <person name="Rivera L."/>
            <person name="Zhang J."/>
            <person name="Wing R."/>
        </authorList>
    </citation>
    <scope>NUCLEOTIDE SEQUENCE</scope>
</reference>
<name>A0A0D9XWJ2_9ORYZ</name>
<dbReference type="PROSITE" id="PS51375">
    <property type="entry name" value="PPR"/>
    <property type="match status" value="1"/>
</dbReference>
<sequence length="666" mass="73521">MHQVSSLLESDDRLAISNSHTGSSKVDLWVLLDYTRMVWVRKYQIELPVIQIRRFEEGDCWCSHIVSQKGDVLVDGLDWQFHYDLKGNDVAAGPSCRWAHHQQQPPPPTRSRRFARSSASAATRSRCRRACSLSSTLSSSHPPTTFLANSLLLSSPFSLPSAALSLYALLFLGSSPFLRPNAFTYPPLFRAAPPPVALALATHSVKFLGADAASSDRVLGAALLGVFARCGRIVSCRKVFDRIVNPDLPAWNALMSSYARLRDASSSAASTAAEADAILELFGRMLALSVRPNEITLVAVVGACGELGALGHGVWAHTYAVRRRLAVNRIVATALVEMYAGCGRVDLAEQVFDAASDMDTRCYNAMLHGLAVHGHGRDALDLFDRMRGVGVPVDGVTLLSVMCACAHAGLVDEGMEYFHIMETEFRIEPRIEHYGCVVDMLSRAGRLDDAEKLVREMAIAPNAAIYRSLIRACGIHGKLDLGERMVAELRRLEPDDSGNHVLIANFYARMDRWEDAKKARKEMKSMGIDKNAGSSLVDIDGVLHEFLVGDKTHPASKEIYAMVEEIETRLNEFGHRSSTMSVLFDVEEEDKAVTLSYHSERLAIAFALIASTPGAPIRIIKNLRVCTDCHESAKLVSQVYDREIVMRDRTRFHHFRGGECSCGDFW</sequence>
<keyword evidence="7" id="KW-1185">Reference proteome</keyword>
<dbReference type="InterPro" id="IPR011990">
    <property type="entry name" value="TPR-like_helical_dom_sf"/>
</dbReference>
<dbReference type="GO" id="GO:0003723">
    <property type="term" value="F:RNA binding"/>
    <property type="evidence" value="ECO:0007669"/>
    <property type="project" value="InterPro"/>
</dbReference>